<evidence type="ECO:0000313" key="2">
    <source>
        <dbReference type="Proteomes" id="UP001595998"/>
    </source>
</evidence>
<comment type="caution">
    <text evidence="1">The sequence shown here is derived from an EMBL/GenBank/DDBJ whole genome shotgun (WGS) entry which is preliminary data.</text>
</comment>
<dbReference type="InterPro" id="IPR009959">
    <property type="entry name" value="Cyclase_SnoaL-like"/>
</dbReference>
<dbReference type="RefSeq" id="WP_380036466.1">
    <property type="nucleotide sequence ID" value="NZ_JBHSEH010000004.1"/>
</dbReference>
<accession>A0ABV8XKP3</accession>
<dbReference type="PANTHER" id="PTHR38436">
    <property type="entry name" value="POLYKETIDE CYCLASE SNOAL-LIKE DOMAIN"/>
    <property type="match status" value="1"/>
</dbReference>
<reference evidence="2" key="1">
    <citation type="journal article" date="2019" name="Int. J. Syst. Evol. Microbiol.">
        <title>The Global Catalogue of Microorganisms (GCM) 10K type strain sequencing project: providing services to taxonomists for standard genome sequencing and annotation.</title>
        <authorList>
            <consortium name="The Broad Institute Genomics Platform"/>
            <consortium name="The Broad Institute Genome Sequencing Center for Infectious Disease"/>
            <person name="Wu L."/>
            <person name="Ma J."/>
        </authorList>
    </citation>
    <scope>NUCLEOTIDE SEQUENCE [LARGE SCALE GENOMIC DNA]</scope>
    <source>
        <strain evidence="2">CCUG 56029</strain>
    </source>
</reference>
<dbReference type="Pfam" id="PF07366">
    <property type="entry name" value="SnoaL"/>
    <property type="match status" value="1"/>
</dbReference>
<keyword evidence="2" id="KW-1185">Reference proteome</keyword>
<dbReference type="PANTHER" id="PTHR38436:SF1">
    <property type="entry name" value="ESTER CYCLASE"/>
    <property type="match status" value="1"/>
</dbReference>
<dbReference type="EMBL" id="JBHSEH010000004">
    <property type="protein sequence ID" value="MFC4425268.1"/>
    <property type="molecule type" value="Genomic_DNA"/>
</dbReference>
<gene>
    <name evidence="1" type="ORF">ACFOZ9_03520</name>
</gene>
<sequence>MTTAEQNKEVVRAFYDALQREDYPAAAALCHEDFVFYFQLDTPIPGTAGFVASEKKNFDAFPGFRFTIESLFAAGDQVAAYMIFDGQHGAEWEGVAPTGNRVRFSLMMLLRLLDGKIVEKRAHFDRHDIRQQVVGQG</sequence>
<protein>
    <submittedName>
        <fullName evidence="1">Ester cyclase</fullName>
    </submittedName>
</protein>
<name>A0ABV8XKP3_9DEIO</name>
<proteinExistence type="predicted"/>
<dbReference type="InterPro" id="IPR032710">
    <property type="entry name" value="NTF2-like_dom_sf"/>
</dbReference>
<dbReference type="Proteomes" id="UP001595998">
    <property type="component" value="Unassembled WGS sequence"/>
</dbReference>
<evidence type="ECO:0000313" key="1">
    <source>
        <dbReference type="EMBL" id="MFC4425268.1"/>
    </source>
</evidence>
<organism evidence="1 2">
    <name type="scientific">Deinococcus navajonensis</name>
    <dbReference type="NCBI Taxonomy" id="309884"/>
    <lineage>
        <taxon>Bacteria</taxon>
        <taxon>Thermotogati</taxon>
        <taxon>Deinococcota</taxon>
        <taxon>Deinococci</taxon>
        <taxon>Deinococcales</taxon>
        <taxon>Deinococcaceae</taxon>
        <taxon>Deinococcus</taxon>
    </lineage>
</organism>
<dbReference type="Gene3D" id="3.10.450.50">
    <property type="match status" value="1"/>
</dbReference>
<dbReference type="SUPFAM" id="SSF54427">
    <property type="entry name" value="NTF2-like"/>
    <property type="match status" value="1"/>
</dbReference>